<evidence type="ECO:0000256" key="1">
    <source>
        <dbReference type="SAM" id="Phobius"/>
    </source>
</evidence>
<evidence type="ECO:0000313" key="2">
    <source>
        <dbReference type="EMBL" id="KKS08665.1"/>
    </source>
</evidence>
<keyword evidence="1" id="KW-1133">Transmembrane helix</keyword>
<dbReference type="InterPro" id="IPR013783">
    <property type="entry name" value="Ig-like_fold"/>
</dbReference>
<keyword evidence="2" id="KW-0430">Lectin</keyword>
<protein>
    <submittedName>
        <fullName evidence="2">Curculin domain protein (Mannose-binding) lectin</fullName>
    </submittedName>
</protein>
<evidence type="ECO:0000313" key="3">
    <source>
        <dbReference type="Proteomes" id="UP000033869"/>
    </source>
</evidence>
<keyword evidence="1" id="KW-0472">Membrane</keyword>
<sequence>MKKINAGGDMYQGKNKFWCSLSMVLPIFMLGCFYLFFPSKVEAAFNASYIIPDDQFVAKDTMNDSQIQIFLEQKNSYLKNYIISTDTYIGPGNNVNVRGWNAANVIYHASQWYHINPQVILATLQKEQSLVTTSYLNQIGLDWAMGYGCPDGDGCNTNYRGFAMQVDWGSWQLAQYNFIHANDSVNHYKVTPYFTGSTVTIDGVPTYMGNGATSAFYRYTPHFHGNENFYNLYLSWFIPYGYQYVSCIVPPAILPADGTANVQLVLKNTGSMTWYNEEEYNADTVGRRPMRLAIVNEDGKNFYNNDGTWVDNIRVEMTSGSVTTGNHAVFNFSIKAPSTPGFHVLRFVPVIEGSQALLDTGMWFETTVPTYYDYGFGGSSVNSMLTVPVGQASNMRILLRNMGSTAWRNESGNNPMRLAVVNEDGKNFYNNDGTW</sequence>
<feature type="transmembrane region" description="Helical" evidence="1">
    <location>
        <begin position="17"/>
        <end position="37"/>
    </location>
</feature>
<name>A0A0G0W6T5_UNCC2</name>
<dbReference type="PROSITE" id="PS51257">
    <property type="entry name" value="PROKAR_LIPOPROTEIN"/>
    <property type="match status" value="1"/>
</dbReference>
<dbReference type="Gene3D" id="2.60.40.10">
    <property type="entry name" value="Immunoglobulins"/>
    <property type="match status" value="1"/>
</dbReference>
<keyword evidence="1" id="KW-0812">Transmembrane</keyword>
<gene>
    <name evidence="2" type="ORF">UU65_C0006G0035</name>
</gene>
<dbReference type="GO" id="GO:0030246">
    <property type="term" value="F:carbohydrate binding"/>
    <property type="evidence" value="ECO:0007669"/>
    <property type="project" value="UniProtKB-KW"/>
</dbReference>
<dbReference type="Proteomes" id="UP000033869">
    <property type="component" value="Unassembled WGS sequence"/>
</dbReference>
<accession>A0A0G0W6T5</accession>
<proteinExistence type="predicted"/>
<dbReference type="EMBL" id="LCBL01000006">
    <property type="protein sequence ID" value="KKS08665.1"/>
    <property type="molecule type" value="Genomic_DNA"/>
</dbReference>
<reference evidence="2 3" key="1">
    <citation type="journal article" date="2015" name="Nature">
        <title>rRNA introns, odd ribosomes, and small enigmatic genomes across a large radiation of phyla.</title>
        <authorList>
            <person name="Brown C.T."/>
            <person name="Hug L.A."/>
            <person name="Thomas B.C."/>
            <person name="Sharon I."/>
            <person name="Castelle C.J."/>
            <person name="Singh A."/>
            <person name="Wilkins M.J."/>
            <person name="Williams K.H."/>
            <person name="Banfield J.F."/>
        </authorList>
    </citation>
    <scope>NUCLEOTIDE SEQUENCE [LARGE SCALE GENOMIC DNA]</scope>
</reference>
<feature type="non-terminal residue" evidence="2">
    <location>
        <position position="435"/>
    </location>
</feature>
<comment type="caution">
    <text evidence="2">The sequence shown here is derived from an EMBL/GenBank/DDBJ whole genome shotgun (WGS) entry which is preliminary data.</text>
</comment>
<dbReference type="AlphaFoldDB" id="A0A0G0W6T5"/>
<organism evidence="2 3">
    <name type="scientific">candidate division CPR2 bacterium GW2011_GWC1_41_48</name>
    <dbReference type="NCBI Taxonomy" id="1618344"/>
    <lineage>
        <taxon>Bacteria</taxon>
        <taxon>Bacteria division CPR2</taxon>
    </lineage>
</organism>
<dbReference type="PATRIC" id="fig|1618344.3.peg.1158"/>